<organism evidence="1 2">
    <name type="scientific">Crenichthys baileyi</name>
    <name type="common">White River springfish</name>
    <dbReference type="NCBI Taxonomy" id="28760"/>
    <lineage>
        <taxon>Eukaryota</taxon>
        <taxon>Metazoa</taxon>
        <taxon>Chordata</taxon>
        <taxon>Craniata</taxon>
        <taxon>Vertebrata</taxon>
        <taxon>Euteleostomi</taxon>
        <taxon>Actinopterygii</taxon>
        <taxon>Neopterygii</taxon>
        <taxon>Teleostei</taxon>
        <taxon>Neoteleostei</taxon>
        <taxon>Acanthomorphata</taxon>
        <taxon>Ovalentaria</taxon>
        <taxon>Atherinomorphae</taxon>
        <taxon>Cyprinodontiformes</taxon>
        <taxon>Goodeidae</taxon>
        <taxon>Crenichthys</taxon>
    </lineage>
</organism>
<comment type="caution">
    <text evidence="1">The sequence shown here is derived from an EMBL/GenBank/DDBJ whole genome shotgun (WGS) entry which is preliminary data.</text>
</comment>
<name>A0AAV9S4Q1_9TELE</name>
<keyword evidence="2" id="KW-1185">Reference proteome</keyword>
<protein>
    <submittedName>
        <fullName evidence="1">Uncharacterized protein</fullName>
    </submittedName>
</protein>
<reference evidence="1 2" key="1">
    <citation type="submission" date="2021-06" db="EMBL/GenBank/DDBJ databases">
        <authorList>
            <person name="Palmer J.M."/>
        </authorList>
    </citation>
    <scope>NUCLEOTIDE SEQUENCE [LARGE SCALE GENOMIC DNA]</scope>
    <source>
        <strain evidence="1 2">MEX-2019</strain>
        <tissue evidence="1">Muscle</tissue>
    </source>
</reference>
<dbReference type="AlphaFoldDB" id="A0AAV9S4Q1"/>
<dbReference type="Proteomes" id="UP001311232">
    <property type="component" value="Unassembled WGS sequence"/>
</dbReference>
<evidence type="ECO:0000313" key="1">
    <source>
        <dbReference type="EMBL" id="KAK5616311.1"/>
    </source>
</evidence>
<sequence>MSELNTLCTKLGVKCFIDREYQFLHEYCTFKKPLTAALDILQGDRPYGTLLSTLQVLMQKTLAVKGSLSRMTAGLPDAIVQDPSGFCTALQSSTMVLSLPSSTAGFFVAVLRSACSVGASGPIVLLDSGSHHDVLPAVRLNSVSGRDDLRAACLTSGFPMGRPSGQVIHGKSYYHFYNLGYAQELCDR</sequence>
<evidence type="ECO:0000313" key="2">
    <source>
        <dbReference type="Proteomes" id="UP001311232"/>
    </source>
</evidence>
<accession>A0AAV9S4Q1</accession>
<proteinExistence type="predicted"/>
<gene>
    <name evidence="1" type="ORF">CRENBAI_014347</name>
</gene>
<dbReference type="EMBL" id="JAHHUM010000894">
    <property type="protein sequence ID" value="KAK5616311.1"/>
    <property type="molecule type" value="Genomic_DNA"/>
</dbReference>